<name>A0A4P2VM40_FLUSA</name>
<keyword evidence="8 11" id="KW-1133">Transmembrane helix</keyword>
<keyword evidence="10 11" id="KW-0472">Membrane</keyword>
<dbReference type="AlphaFoldDB" id="A0A4P2VM40"/>
<sequence length="126" mass="14303">MEHSVQYIGMNPYLPILLILIFGLALGLGVSGVSFLLGPKKPNQHKLEVYECGLPITSTAERRFSIKFYLTAILFILFDIETIFMYLWSAAFDYLGWFGIVEIGIFVATLAIGYIYVLKRGALRWD</sequence>
<dbReference type="InterPro" id="IPR038430">
    <property type="entry name" value="NDAH_ubi_oxred_su3_sf"/>
</dbReference>
<dbReference type="GO" id="GO:0050136">
    <property type="term" value="F:NADH dehydrogenase (quinone) (non-electrogenic) activity"/>
    <property type="evidence" value="ECO:0007669"/>
    <property type="project" value="UniProtKB-UniRule"/>
</dbReference>
<organism evidence="13 14">
    <name type="scientific">Fluviispira sanaruensis</name>
    <dbReference type="NCBI Taxonomy" id="2493639"/>
    <lineage>
        <taxon>Bacteria</taxon>
        <taxon>Pseudomonadati</taxon>
        <taxon>Bdellovibrionota</taxon>
        <taxon>Oligoflexia</taxon>
        <taxon>Silvanigrellales</taxon>
        <taxon>Silvanigrellaceae</taxon>
        <taxon>Fluviispira</taxon>
    </lineage>
</organism>
<keyword evidence="6 11" id="KW-0874">Quinone</keyword>
<dbReference type="HAMAP" id="MF_01394">
    <property type="entry name" value="NDH1_NuoA"/>
    <property type="match status" value="1"/>
</dbReference>
<dbReference type="Proteomes" id="UP000291236">
    <property type="component" value="Chromosome"/>
</dbReference>
<comment type="subunit">
    <text evidence="11">NDH-1 is composed of 14 different subunits. Subunits NuoA, H, J, K, L, M, N constitute the membrane sector of the complex.</text>
</comment>
<evidence type="ECO:0000313" key="14">
    <source>
        <dbReference type="Proteomes" id="UP000291236"/>
    </source>
</evidence>
<evidence type="ECO:0000256" key="6">
    <source>
        <dbReference type="ARBA" id="ARBA00022719"/>
    </source>
</evidence>
<feature type="transmembrane region" description="Helical" evidence="11">
    <location>
        <begin position="68"/>
        <end position="88"/>
    </location>
</feature>
<keyword evidence="14" id="KW-1185">Reference proteome</keyword>
<reference evidence="13 14" key="1">
    <citation type="submission" date="2018-12" db="EMBL/GenBank/DDBJ databases">
        <title>Rubrispira sanarue gen. nov., sp., nov., a member of the order Silvanigrellales, isolated from a brackish lake in Hamamatsu Japan.</title>
        <authorList>
            <person name="Maejima Y."/>
            <person name="Iino T."/>
            <person name="Muraguchi Y."/>
            <person name="Fukuda K."/>
            <person name="Nojiri H."/>
            <person name="Ohkuma M."/>
            <person name="Moriuchi R."/>
            <person name="Dohra H."/>
            <person name="Kimbara K."/>
            <person name="Shintani M."/>
        </authorList>
    </citation>
    <scope>NUCLEOTIDE SEQUENCE [LARGE SCALE GENOMIC DNA]</scope>
    <source>
        <strain evidence="13 14">RF1110005</strain>
    </source>
</reference>
<dbReference type="KEGG" id="sbf:JCM31447_28910"/>
<evidence type="ECO:0000256" key="2">
    <source>
        <dbReference type="ARBA" id="ARBA00008472"/>
    </source>
</evidence>
<dbReference type="GO" id="GO:0008137">
    <property type="term" value="F:NADH dehydrogenase (ubiquinone) activity"/>
    <property type="evidence" value="ECO:0007669"/>
    <property type="project" value="InterPro"/>
</dbReference>
<dbReference type="InterPro" id="IPR000440">
    <property type="entry name" value="NADH_UbQ/plastoQ_OxRdtase_su3"/>
</dbReference>
<evidence type="ECO:0000256" key="7">
    <source>
        <dbReference type="ARBA" id="ARBA00022967"/>
    </source>
</evidence>
<protein>
    <recommendedName>
        <fullName evidence="11">NADH-quinone oxidoreductase subunit A</fullName>
        <ecNumber evidence="11">7.1.1.-</ecNumber>
    </recommendedName>
    <alternativeName>
        <fullName evidence="11">NADH dehydrogenase I subunit A</fullName>
    </alternativeName>
    <alternativeName>
        <fullName evidence="11">NDH-1 subunit A</fullName>
    </alternativeName>
    <alternativeName>
        <fullName evidence="11">NUO1</fullName>
    </alternativeName>
</protein>
<keyword evidence="9 11" id="KW-0520">NAD</keyword>
<dbReference type="InterPro" id="IPR023043">
    <property type="entry name" value="NAD(P)H_OxRDtase_bac/plastid"/>
</dbReference>
<keyword evidence="7 11" id="KW-1278">Translocase</keyword>
<keyword evidence="5 11" id="KW-0812">Transmembrane</keyword>
<dbReference type="Pfam" id="PF00507">
    <property type="entry name" value="Oxidored_q4"/>
    <property type="match status" value="1"/>
</dbReference>
<comment type="similarity">
    <text evidence="2 11 12">Belongs to the complex I subunit 3 family.</text>
</comment>
<proteinExistence type="inferred from homology"/>
<evidence type="ECO:0000256" key="1">
    <source>
        <dbReference type="ARBA" id="ARBA00004141"/>
    </source>
</evidence>
<dbReference type="RefSeq" id="WP_216678689.1">
    <property type="nucleotide sequence ID" value="NZ_AP019368.1"/>
</dbReference>
<dbReference type="GO" id="GO:0030964">
    <property type="term" value="C:NADH dehydrogenase complex"/>
    <property type="evidence" value="ECO:0007669"/>
    <property type="project" value="TreeGrafter"/>
</dbReference>
<evidence type="ECO:0000256" key="5">
    <source>
        <dbReference type="ARBA" id="ARBA00022692"/>
    </source>
</evidence>
<evidence type="ECO:0000256" key="11">
    <source>
        <dbReference type="HAMAP-Rule" id="MF_01394"/>
    </source>
</evidence>
<evidence type="ECO:0000256" key="4">
    <source>
        <dbReference type="ARBA" id="ARBA00022475"/>
    </source>
</evidence>
<dbReference type="Gene3D" id="1.20.58.1610">
    <property type="entry name" value="NADH:ubiquinone/plastoquinone oxidoreductase, chain 3"/>
    <property type="match status" value="1"/>
</dbReference>
<dbReference type="EC" id="7.1.1.-" evidence="11"/>
<evidence type="ECO:0000313" key="13">
    <source>
        <dbReference type="EMBL" id="BBH54426.1"/>
    </source>
</evidence>
<evidence type="ECO:0000256" key="8">
    <source>
        <dbReference type="ARBA" id="ARBA00022989"/>
    </source>
</evidence>
<comment type="subcellular location">
    <subcellularLocation>
        <location evidence="11 12">Cell membrane</location>
        <topology evidence="11 12">Multi-pass membrane protein</topology>
    </subcellularLocation>
    <subcellularLocation>
        <location evidence="1">Membrane</location>
        <topology evidence="1">Multi-pass membrane protein</topology>
    </subcellularLocation>
</comment>
<evidence type="ECO:0000256" key="12">
    <source>
        <dbReference type="RuleBase" id="RU003639"/>
    </source>
</evidence>
<dbReference type="PANTHER" id="PTHR11058:SF22">
    <property type="entry name" value="NADH-QUINONE OXIDOREDUCTASE SUBUNIT A"/>
    <property type="match status" value="1"/>
</dbReference>
<dbReference type="EMBL" id="AP019368">
    <property type="protein sequence ID" value="BBH54426.1"/>
    <property type="molecule type" value="Genomic_DNA"/>
</dbReference>
<dbReference type="PANTHER" id="PTHR11058">
    <property type="entry name" value="NADH-UBIQUINONE OXIDOREDUCTASE CHAIN 3"/>
    <property type="match status" value="1"/>
</dbReference>
<evidence type="ECO:0000256" key="3">
    <source>
        <dbReference type="ARBA" id="ARBA00022448"/>
    </source>
</evidence>
<keyword evidence="3 11" id="KW-0813">Transport</keyword>
<dbReference type="GO" id="GO:0048038">
    <property type="term" value="F:quinone binding"/>
    <property type="evidence" value="ECO:0007669"/>
    <property type="project" value="UniProtKB-KW"/>
</dbReference>
<feature type="transmembrane region" description="Helical" evidence="11">
    <location>
        <begin position="94"/>
        <end position="117"/>
    </location>
</feature>
<keyword evidence="4 11" id="KW-1003">Cell membrane</keyword>
<evidence type="ECO:0000256" key="9">
    <source>
        <dbReference type="ARBA" id="ARBA00023027"/>
    </source>
</evidence>
<evidence type="ECO:0000256" key="10">
    <source>
        <dbReference type="ARBA" id="ARBA00023136"/>
    </source>
</evidence>
<accession>A0A4P2VM40</accession>
<feature type="transmembrane region" description="Helical" evidence="11">
    <location>
        <begin position="12"/>
        <end position="37"/>
    </location>
</feature>
<comment type="catalytic activity">
    <reaction evidence="11 12">
        <text>a quinone + NADH + 5 H(+)(in) = a quinol + NAD(+) + 4 H(+)(out)</text>
        <dbReference type="Rhea" id="RHEA:57888"/>
        <dbReference type="ChEBI" id="CHEBI:15378"/>
        <dbReference type="ChEBI" id="CHEBI:24646"/>
        <dbReference type="ChEBI" id="CHEBI:57540"/>
        <dbReference type="ChEBI" id="CHEBI:57945"/>
        <dbReference type="ChEBI" id="CHEBI:132124"/>
    </reaction>
</comment>
<keyword evidence="11" id="KW-0830">Ubiquinone</keyword>
<comment type="function">
    <text evidence="11">NDH-1 shuttles electrons from NADH, via FMN and iron-sulfur (Fe-S) centers, to quinones in the respiratory chain. The immediate electron acceptor for the enzyme in this species is believed to be ubiquinone. Couples the redox reaction to proton translocation (for every two electrons transferred, four hydrogen ions are translocated across the cytoplasmic membrane), and thus conserves the redox energy in a proton gradient.</text>
</comment>
<dbReference type="GO" id="GO:0005886">
    <property type="term" value="C:plasma membrane"/>
    <property type="evidence" value="ECO:0007669"/>
    <property type="project" value="UniProtKB-SubCell"/>
</dbReference>
<gene>
    <name evidence="11" type="primary">nuoA</name>
    <name evidence="13" type="ORF">JCM31447_28910</name>
</gene>